<accession>A0ABQ9HJZ4</accession>
<dbReference type="PANTHER" id="PTHR46609">
    <property type="entry name" value="EXONUCLEASE, PHAGE-TYPE/RECB, C-TERMINAL DOMAIN-CONTAINING PROTEIN"/>
    <property type="match status" value="1"/>
</dbReference>
<sequence>MSGPYSHHGNVNAVNKMSKVEFEMKKEHFKGPLRLTEYERNRLQEKTISQSNSYMWMAERSKRLTASHFGKICKMKSSTPRVKTVISITYRSFQGNKATRYGLEKEPIAIEQLSKELGKCIIPAGIFVDKDMTWLAVTPDGLIDHDSIIEVKCHFAAVQLTLESAIRQNKIQFSLIQNGQLR</sequence>
<evidence type="ECO:0000259" key="1">
    <source>
        <dbReference type="Pfam" id="PF09588"/>
    </source>
</evidence>
<name>A0ABQ9HJZ4_9NEOP</name>
<evidence type="ECO:0000313" key="2">
    <source>
        <dbReference type="EMBL" id="KAJ8884557.1"/>
    </source>
</evidence>
<dbReference type="InterPro" id="IPR011335">
    <property type="entry name" value="Restrct_endonuc-II-like"/>
</dbReference>
<organism evidence="2 3">
    <name type="scientific">Dryococelus australis</name>
    <dbReference type="NCBI Taxonomy" id="614101"/>
    <lineage>
        <taxon>Eukaryota</taxon>
        <taxon>Metazoa</taxon>
        <taxon>Ecdysozoa</taxon>
        <taxon>Arthropoda</taxon>
        <taxon>Hexapoda</taxon>
        <taxon>Insecta</taxon>
        <taxon>Pterygota</taxon>
        <taxon>Neoptera</taxon>
        <taxon>Polyneoptera</taxon>
        <taxon>Phasmatodea</taxon>
        <taxon>Verophasmatodea</taxon>
        <taxon>Anareolatae</taxon>
        <taxon>Phasmatidae</taxon>
        <taxon>Eurycanthinae</taxon>
        <taxon>Dryococelus</taxon>
    </lineage>
</organism>
<dbReference type="InterPro" id="IPR011604">
    <property type="entry name" value="PDDEXK-like_dom_sf"/>
</dbReference>
<proteinExistence type="predicted"/>
<dbReference type="InterPro" id="IPR019080">
    <property type="entry name" value="YqaJ_viral_recombinase"/>
</dbReference>
<dbReference type="PANTHER" id="PTHR46609:SF8">
    <property type="entry name" value="YQAJ VIRAL RECOMBINASE DOMAIN-CONTAINING PROTEIN"/>
    <property type="match status" value="1"/>
</dbReference>
<comment type="caution">
    <text evidence="2">The sequence shown here is derived from an EMBL/GenBank/DDBJ whole genome shotgun (WGS) entry which is preliminary data.</text>
</comment>
<dbReference type="EMBL" id="JARBHB010000005">
    <property type="protein sequence ID" value="KAJ8884557.1"/>
    <property type="molecule type" value="Genomic_DNA"/>
</dbReference>
<dbReference type="InterPro" id="IPR051703">
    <property type="entry name" value="NF-kappa-B_Signaling_Reg"/>
</dbReference>
<gene>
    <name evidence="2" type="ORF">PR048_016414</name>
</gene>
<dbReference type="Proteomes" id="UP001159363">
    <property type="component" value="Chromosome 4"/>
</dbReference>
<dbReference type="Gene3D" id="3.90.320.10">
    <property type="match status" value="1"/>
</dbReference>
<dbReference type="CDD" id="cd22343">
    <property type="entry name" value="PDDEXK_lambda_exonuclease-like"/>
    <property type="match status" value="1"/>
</dbReference>
<feature type="domain" description="YqaJ viral recombinase" evidence="1">
    <location>
        <begin position="56"/>
        <end position="159"/>
    </location>
</feature>
<evidence type="ECO:0000313" key="3">
    <source>
        <dbReference type="Proteomes" id="UP001159363"/>
    </source>
</evidence>
<reference evidence="2 3" key="1">
    <citation type="submission" date="2023-02" db="EMBL/GenBank/DDBJ databases">
        <title>LHISI_Scaffold_Assembly.</title>
        <authorList>
            <person name="Stuart O.P."/>
            <person name="Cleave R."/>
            <person name="Magrath M.J.L."/>
            <person name="Mikheyev A.S."/>
        </authorList>
    </citation>
    <scope>NUCLEOTIDE SEQUENCE [LARGE SCALE GENOMIC DNA]</scope>
    <source>
        <strain evidence="2">Daus_M_001</strain>
        <tissue evidence="2">Leg muscle</tissue>
    </source>
</reference>
<dbReference type="Pfam" id="PF09588">
    <property type="entry name" value="YqaJ"/>
    <property type="match status" value="1"/>
</dbReference>
<keyword evidence="3" id="KW-1185">Reference proteome</keyword>
<dbReference type="SUPFAM" id="SSF52980">
    <property type="entry name" value="Restriction endonuclease-like"/>
    <property type="match status" value="1"/>
</dbReference>
<protein>
    <recommendedName>
        <fullName evidence="1">YqaJ viral recombinase domain-containing protein</fullName>
    </recommendedName>
</protein>